<reference evidence="2 3" key="1">
    <citation type="submission" date="2014-04" db="EMBL/GenBank/DDBJ databases">
        <authorList>
            <consortium name="DOE Joint Genome Institute"/>
            <person name="Kuo A."/>
            <person name="Kohler A."/>
            <person name="Nagy L.G."/>
            <person name="Floudas D."/>
            <person name="Copeland A."/>
            <person name="Barry K.W."/>
            <person name="Cichocki N."/>
            <person name="Veneault-Fourrey C."/>
            <person name="LaButti K."/>
            <person name="Lindquist E.A."/>
            <person name="Lipzen A."/>
            <person name="Lundell T."/>
            <person name="Morin E."/>
            <person name="Murat C."/>
            <person name="Sun H."/>
            <person name="Tunlid A."/>
            <person name="Henrissat B."/>
            <person name="Grigoriev I.V."/>
            <person name="Hibbett D.S."/>
            <person name="Martin F."/>
            <person name="Nordberg H.P."/>
            <person name="Cantor M.N."/>
            <person name="Hua S.X."/>
        </authorList>
    </citation>
    <scope>NUCLEOTIDE SEQUENCE [LARGE SCALE GENOMIC DNA]</scope>
    <source>
        <strain evidence="2 3">Foug A</strain>
    </source>
</reference>
<evidence type="ECO:0000313" key="2">
    <source>
        <dbReference type="EMBL" id="KIM53766.1"/>
    </source>
</evidence>
<gene>
    <name evidence="2" type="ORF">SCLCIDRAFT_31637</name>
</gene>
<feature type="compositionally biased region" description="Polar residues" evidence="1">
    <location>
        <begin position="1"/>
        <end position="12"/>
    </location>
</feature>
<dbReference type="Proteomes" id="UP000053989">
    <property type="component" value="Unassembled WGS sequence"/>
</dbReference>
<dbReference type="EMBL" id="KN822171">
    <property type="protein sequence ID" value="KIM53766.1"/>
    <property type="molecule type" value="Genomic_DNA"/>
</dbReference>
<evidence type="ECO:0000313" key="3">
    <source>
        <dbReference type="Proteomes" id="UP000053989"/>
    </source>
</evidence>
<name>A0A0C3DCF4_9AGAM</name>
<feature type="region of interest" description="Disordered" evidence="1">
    <location>
        <begin position="1"/>
        <end position="188"/>
    </location>
</feature>
<accession>A0A0C3DCF4</accession>
<dbReference type="InParanoid" id="A0A0C3DCF4"/>
<evidence type="ECO:0000256" key="1">
    <source>
        <dbReference type="SAM" id="MobiDB-lite"/>
    </source>
</evidence>
<keyword evidence="3" id="KW-1185">Reference proteome</keyword>
<reference evidence="3" key="2">
    <citation type="submission" date="2015-01" db="EMBL/GenBank/DDBJ databases">
        <title>Evolutionary Origins and Diversification of the Mycorrhizal Mutualists.</title>
        <authorList>
            <consortium name="DOE Joint Genome Institute"/>
            <consortium name="Mycorrhizal Genomics Consortium"/>
            <person name="Kohler A."/>
            <person name="Kuo A."/>
            <person name="Nagy L.G."/>
            <person name="Floudas D."/>
            <person name="Copeland A."/>
            <person name="Barry K.W."/>
            <person name="Cichocki N."/>
            <person name="Veneault-Fourrey C."/>
            <person name="LaButti K."/>
            <person name="Lindquist E.A."/>
            <person name="Lipzen A."/>
            <person name="Lundell T."/>
            <person name="Morin E."/>
            <person name="Murat C."/>
            <person name="Riley R."/>
            <person name="Ohm R."/>
            <person name="Sun H."/>
            <person name="Tunlid A."/>
            <person name="Henrissat B."/>
            <person name="Grigoriev I.V."/>
            <person name="Hibbett D.S."/>
            <person name="Martin F."/>
        </authorList>
    </citation>
    <scope>NUCLEOTIDE SEQUENCE [LARGE SCALE GENOMIC DNA]</scope>
    <source>
        <strain evidence="3">Foug A</strain>
    </source>
</reference>
<dbReference type="HOGENOM" id="CLU_063511_1_0_1"/>
<organism evidence="2 3">
    <name type="scientific">Scleroderma citrinum Foug A</name>
    <dbReference type="NCBI Taxonomy" id="1036808"/>
    <lineage>
        <taxon>Eukaryota</taxon>
        <taxon>Fungi</taxon>
        <taxon>Dikarya</taxon>
        <taxon>Basidiomycota</taxon>
        <taxon>Agaricomycotina</taxon>
        <taxon>Agaricomycetes</taxon>
        <taxon>Agaricomycetidae</taxon>
        <taxon>Boletales</taxon>
        <taxon>Sclerodermatineae</taxon>
        <taxon>Sclerodermataceae</taxon>
        <taxon>Scleroderma</taxon>
    </lineage>
</organism>
<sequence length="391" mass="43730">MFAPSKTNTPAPSTGKRDWARATTDELKSDSDDEPEIYDTKVGERKRHRQAKKEVKEKEARERQQREEAERRAREEAVRLEREAATIRRQEEVDCQVREECRVKEERERQEKEAAVRQEAAIKKVTETAEKRAQGDTEKRQAEAAKKVQAAEETVRQQEEAEASKQKSVVTKKRAREENAVAGPSGMLGPRLWTGAECKRDPENKRQRACMQCVRHKEKCEWPEVVGLVSGSGSGDVKGKGKVVATSPRAGEKKKHVKKSAVKVVDSDVEIVVKPSDVSGSGSGHALLQHMDHLILTVENLAEAQWYTASACAASGMVVGTLIDECNFLGFEEVGPGEEDEEEETDTEAVDQEAVKQEETDTEAVDQEAVEQEVAELRKEILEPRPSDNEM</sequence>
<proteinExistence type="predicted"/>
<feature type="compositionally biased region" description="Basic and acidic residues" evidence="1">
    <location>
        <begin position="52"/>
        <end position="165"/>
    </location>
</feature>
<feature type="region of interest" description="Disordered" evidence="1">
    <location>
        <begin position="336"/>
        <end position="370"/>
    </location>
</feature>
<protein>
    <submittedName>
        <fullName evidence="2">Uncharacterized protein</fullName>
    </submittedName>
</protein>
<feature type="compositionally biased region" description="Acidic residues" evidence="1">
    <location>
        <begin position="360"/>
        <end position="370"/>
    </location>
</feature>
<dbReference type="AlphaFoldDB" id="A0A0C3DCF4"/>
<feature type="compositionally biased region" description="Basic and acidic residues" evidence="1">
    <location>
        <begin position="15"/>
        <end position="30"/>
    </location>
</feature>
<feature type="compositionally biased region" description="Acidic residues" evidence="1">
    <location>
        <begin position="336"/>
        <end position="351"/>
    </location>
</feature>
<dbReference type="STRING" id="1036808.A0A0C3DCF4"/>